<reference evidence="2 3" key="1">
    <citation type="submission" date="2019-04" db="EMBL/GenBank/DDBJ databases">
        <authorList>
            <person name="Jiang L."/>
        </authorList>
    </citation>
    <scope>NUCLEOTIDE SEQUENCE [LARGE SCALE GENOMIC DNA]</scope>
    <source>
        <strain evidence="2 3">YIM 131853</strain>
    </source>
</reference>
<dbReference type="Gene3D" id="3.40.50.2000">
    <property type="entry name" value="Glycogen Phosphorylase B"/>
    <property type="match status" value="2"/>
</dbReference>
<dbReference type="OrthoDB" id="6620093at2"/>
<evidence type="ECO:0000313" key="2">
    <source>
        <dbReference type="EMBL" id="THG33050.1"/>
    </source>
</evidence>
<dbReference type="Proteomes" id="UP000309133">
    <property type="component" value="Unassembled WGS sequence"/>
</dbReference>
<dbReference type="InterPro" id="IPR010610">
    <property type="entry name" value="EryCIII-like_C"/>
</dbReference>
<organism evidence="2 3">
    <name type="scientific">Naasia lichenicola</name>
    <dbReference type="NCBI Taxonomy" id="2565933"/>
    <lineage>
        <taxon>Bacteria</taxon>
        <taxon>Bacillati</taxon>
        <taxon>Actinomycetota</taxon>
        <taxon>Actinomycetes</taxon>
        <taxon>Micrococcales</taxon>
        <taxon>Microbacteriaceae</taxon>
        <taxon>Naasia</taxon>
    </lineage>
</organism>
<feature type="domain" description="Erythromycin biosynthesis protein CIII-like C-terminal" evidence="1">
    <location>
        <begin position="280"/>
        <end position="405"/>
    </location>
</feature>
<name>A0A4S4FR23_9MICO</name>
<dbReference type="GO" id="GO:0016758">
    <property type="term" value="F:hexosyltransferase activity"/>
    <property type="evidence" value="ECO:0007669"/>
    <property type="project" value="UniProtKB-ARBA"/>
</dbReference>
<accession>A0A4S4FR23</accession>
<dbReference type="EMBL" id="SSSM01000001">
    <property type="protein sequence ID" value="THG33050.1"/>
    <property type="molecule type" value="Genomic_DNA"/>
</dbReference>
<dbReference type="FunFam" id="3.40.50.2000:FF:000072">
    <property type="entry name" value="Glycosyl transferase"/>
    <property type="match status" value="1"/>
</dbReference>
<dbReference type="GO" id="GO:0008194">
    <property type="term" value="F:UDP-glycosyltransferase activity"/>
    <property type="evidence" value="ECO:0007669"/>
    <property type="project" value="InterPro"/>
</dbReference>
<dbReference type="AlphaFoldDB" id="A0A4S4FR23"/>
<sequence>MIVAMPFAGHIAPFLPVIDELVARGHEVELYSGSAFREAVERHGAMSAAWTEAPDFDENDLAATFPRLQGRKGIAQLLINVEDLFVRTGPAQVADLQAIWNARPWDVLLADGLSVGASLIAELTPAPWVSLSVTPLNMPSRDMPPSGMGIVPGRTPIGRARDALLRSVVPLMDGRLTRALNEARTAVGLTPTEDRFGAALLSKTRVLALGSPGTDFPRSDMPGHVRWIGRVVTSSLGRPFDRPGWWQELETPDRLVVLVTQGTQNVDASDLIRPAIDALALDTNVLVVVTTGQRQLTTLPFPIPPNVRVADFLPFEELLPHVDVMITNGGWGGTLAGLAHGVPLIIAGGDLDKPEIAARIAYRGAGVDLRTGRPTAKNVAEAFQRMRSDGSFRVAAGAIGDELAQLGGAATIADEVESAARRAVP</sequence>
<evidence type="ECO:0000313" key="3">
    <source>
        <dbReference type="Proteomes" id="UP000309133"/>
    </source>
</evidence>
<dbReference type="InterPro" id="IPR002213">
    <property type="entry name" value="UDP_glucos_trans"/>
</dbReference>
<dbReference type="GO" id="GO:0017000">
    <property type="term" value="P:antibiotic biosynthetic process"/>
    <property type="evidence" value="ECO:0007669"/>
    <property type="project" value="UniProtKB-ARBA"/>
</dbReference>
<dbReference type="CDD" id="cd03784">
    <property type="entry name" value="GT1_Gtf-like"/>
    <property type="match status" value="1"/>
</dbReference>
<dbReference type="PANTHER" id="PTHR48050:SF13">
    <property type="entry name" value="STEROL 3-BETA-GLUCOSYLTRANSFERASE UGT80A2"/>
    <property type="match status" value="1"/>
</dbReference>
<dbReference type="SUPFAM" id="SSF53756">
    <property type="entry name" value="UDP-Glycosyltransferase/glycogen phosphorylase"/>
    <property type="match status" value="1"/>
</dbReference>
<dbReference type="Pfam" id="PF06722">
    <property type="entry name" value="EryCIII-like_C"/>
    <property type="match status" value="1"/>
</dbReference>
<dbReference type="InterPro" id="IPR050426">
    <property type="entry name" value="Glycosyltransferase_28"/>
</dbReference>
<evidence type="ECO:0000259" key="1">
    <source>
        <dbReference type="Pfam" id="PF06722"/>
    </source>
</evidence>
<dbReference type="RefSeq" id="WP_136425831.1">
    <property type="nucleotide sequence ID" value="NZ_SSSM01000001.1"/>
</dbReference>
<protein>
    <recommendedName>
        <fullName evidence="1">Erythromycin biosynthesis protein CIII-like C-terminal domain-containing protein</fullName>
    </recommendedName>
</protein>
<proteinExistence type="predicted"/>
<gene>
    <name evidence="2" type="ORF">E6C64_01420</name>
</gene>
<comment type="caution">
    <text evidence="2">The sequence shown here is derived from an EMBL/GenBank/DDBJ whole genome shotgun (WGS) entry which is preliminary data.</text>
</comment>
<dbReference type="PANTHER" id="PTHR48050">
    <property type="entry name" value="STEROL 3-BETA-GLUCOSYLTRANSFERASE"/>
    <property type="match status" value="1"/>
</dbReference>
<keyword evidence="3" id="KW-1185">Reference proteome</keyword>